<sequence>MNNYRDPFGFTKQTATLLRGLNASELIPECKKRNISTDVLHELSVQELIMLGLNSKKAEELQNILNIEKRRSNIIITNVEDRIEHYLQIIKHGEQQFSLIQALIAYCRLRLIKEKINIFVDLNKCLSASNVLPISIDATLTELEKAKKNLFELEELILRSEIKPKHNNIQQICTFISVLGLVTFVLFKIYVI</sequence>
<feature type="transmembrane region" description="Helical" evidence="2">
    <location>
        <begin position="172"/>
        <end position="191"/>
    </location>
</feature>
<keyword evidence="2" id="KW-0812">Transmembrane</keyword>
<feature type="coiled-coil region" evidence="1">
    <location>
        <begin position="136"/>
        <end position="163"/>
    </location>
</feature>
<evidence type="ECO:0000313" key="3">
    <source>
        <dbReference type="EMBL" id="PBC34423.1"/>
    </source>
</evidence>
<evidence type="ECO:0000313" key="4">
    <source>
        <dbReference type="Proteomes" id="UP000242457"/>
    </source>
</evidence>
<protein>
    <submittedName>
        <fullName evidence="3">Uncharacterized protein</fullName>
    </submittedName>
</protein>
<evidence type="ECO:0000256" key="2">
    <source>
        <dbReference type="SAM" id="Phobius"/>
    </source>
</evidence>
<keyword evidence="2" id="KW-1133">Transmembrane helix</keyword>
<dbReference type="OrthoDB" id="10041611at2759"/>
<dbReference type="STRING" id="94128.A0A2A3ERK2"/>
<organism evidence="3 4">
    <name type="scientific">Apis cerana cerana</name>
    <name type="common">Oriental honeybee</name>
    <dbReference type="NCBI Taxonomy" id="94128"/>
    <lineage>
        <taxon>Eukaryota</taxon>
        <taxon>Metazoa</taxon>
        <taxon>Ecdysozoa</taxon>
        <taxon>Arthropoda</taxon>
        <taxon>Hexapoda</taxon>
        <taxon>Insecta</taxon>
        <taxon>Pterygota</taxon>
        <taxon>Neoptera</taxon>
        <taxon>Endopterygota</taxon>
        <taxon>Hymenoptera</taxon>
        <taxon>Apocrita</taxon>
        <taxon>Aculeata</taxon>
        <taxon>Apoidea</taxon>
        <taxon>Anthophila</taxon>
        <taxon>Apidae</taxon>
        <taxon>Apis</taxon>
    </lineage>
</organism>
<name>A0A2A3ERK2_APICC</name>
<accession>A0A2A3ERK2</accession>
<dbReference type="AlphaFoldDB" id="A0A2A3ERK2"/>
<dbReference type="Proteomes" id="UP000242457">
    <property type="component" value="Unassembled WGS sequence"/>
</dbReference>
<dbReference type="EMBL" id="KZ288191">
    <property type="protein sequence ID" value="PBC34423.1"/>
    <property type="molecule type" value="Genomic_DNA"/>
</dbReference>
<keyword evidence="1" id="KW-0175">Coiled coil</keyword>
<evidence type="ECO:0000256" key="1">
    <source>
        <dbReference type="SAM" id="Coils"/>
    </source>
</evidence>
<proteinExistence type="predicted"/>
<gene>
    <name evidence="3" type="ORF">APICC_02598</name>
</gene>
<reference evidence="3 4" key="1">
    <citation type="submission" date="2014-07" db="EMBL/GenBank/DDBJ databases">
        <title>Genomic and transcriptomic analysis on Apis cerana provide comprehensive insights into honey bee biology.</title>
        <authorList>
            <person name="Diao Q."/>
            <person name="Sun L."/>
            <person name="Zheng H."/>
            <person name="Zheng H."/>
            <person name="Xu S."/>
            <person name="Wang S."/>
            <person name="Zeng Z."/>
            <person name="Hu F."/>
            <person name="Su S."/>
            <person name="Wu J."/>
        </authorList>
    </citation>
    <scope>NUCLEOTIDE SEQUENCE [LARGE SCALE GENOMIC DNA]</scope>
    <source>
        <tissue evidence="3">Pupae without intestine</tissue>
    </source>
</reference>
<keyword evidence="2" id="KW-0472">Membrane</keyword>
<keyword evidence="4" id="KW-1185">Reference proteome</keyword>